<feature type="domain" description="HTH lysR-type" evidence="5">
    <location>
        <begin position="19"/>
        <end position="76"/>
    </location>
</feature>
<dbReference type="InterPro" id="IPR005119">
    <property type="entry name" value="LysR_subst-bd"/>
</dbReference>
<dbReference type="CDD" id="cd08417">
    <property type="entry name" value="PBP2_Nitroaromatics_like"/>
    <property type="match status" value="1"/>
</dbReference>
<keyword evidence="3" id="KW-0238">DNA-binding</keyword>
<dbReference type="Pfam" id="PF03466">
    <property type="entry name" value="LysR_substrate"/>
    <property type="match status" value="1"/>
</dbReference>
<keyword evidence="2" id="KW-0805">Transcription regulation</keyword>
<dbReference type="AlphaFoldDB" id="A0A2S9H4D0"/>
<proteinExistence type="inferred from homology"/>
<evidence type="ECO:0000256" key="2">
    <source>
        <dbReference type="ARBA" id="ARBA00023015"/>
    </source>
</evidence>
<keyword evidence="4" id="KW-0804">Transcription</keyword>
<protein>
    <submittedName>
        <fullName evidence="6">Transcriptional regulator</fullName>
    </submittedName>
</protein>
<dbReference type="Pfam" id="PF00126">
    <property type="entry name" value="HTH_1"/>
    <property type="match status" value="1"/>
</dbReference>
<dbReference type="InterPro" id="IPR036388">
    <property type="entry name" value="WH-like_DNA-bd_sf"/>
</dbReference>
<dbReference type="GO" id="GO:0003700">
    <property type="term" value="F:DNA-binding transcription factor activity"/>
    <property type="evidence" value="ECO:0007669"/>
    <property type="project" value="InterPro"/>
</dbReference>
<comment type="caution">
    <text evidence="6">The sequence shown here is derived from an EMBL/GenBank/DDBJ whole genome shotgun (WGS) entry which is preliminary data.</text>
</comment>
<comment type="similarity">
    <text evidence="1">Belongs to the LysR transcriptional regulatory family.</text>
</comment>
<gene>
    <name evidence="6" type="ORF">S2091_0040</name>
</gene>
<evidence type="ECO:0000259" key="5">
    <source>
        <dbReference type="PROSITE" id="PS50931"/>
    </source>
</evidence>
<dbReference type="PROSITE" id="PS50931">
    <property type="entry name" value="HTH_LYSR"/>
    <property type="match status" value="1"/>
</dbReference>
<keyword evidence="7" id="KW-1185">Reference proteome</keyword>
<dbReference type="InterPro" id="IPR050389">
    <property type="entry name" value="LysR-type_TF"/>
</dbReference>
<dbReference type="InterPro" id="IPR000847">
    <property type="entry name" value="LysR_HTH_N"/>
</dbReference>
<organism evidence="6 7">
    <name type="scientific">Solimicrobium silvestre</name>
    <dbReference type="NCBI Taxonomy" id="2099400"/>
    <lineage>
        <taxon>Bacteria</taxon>
        <taxon>Pseudomonadati</taxon>
        <taxon>Pseudomonadota</taxon>
        <taxon>Betaproteobacteria</taxon>
        <taxon>Burkholderiales</taxon>
        <taxon>Oxalobacteraceae</taxon>
        <taxon>Solimicrobium</taxon>
    </lineage>
</organism>
<dbReference type="SUPFAM" id="SSF46785">
    <property type="entry name" value="Winged helix' DNA-binding domain"/>
    <property type="match status" value="1"/>
</dbReference>
<evidence type="ECO:0000313" key="7">
    <source>
        <dbReference type="Proteomes" id="UP000237839"/>
    </source>
</evidence>
<evidence type="ECO:0000313" key="6">
    <source>
        <dbReference type="EMBL" id="PRC94845.1"/>
    </source>
</evidence>
<dbReference type="GO" id="GO:0003677">
    <property type="term" value="F:DNA binding"/>
    <property type="evidence" value="ECO:0007669"/>
    <property type="project" value="UniProtKB-KW"/>
</dbReference>
<evidence type="ECO:0000256" key="3">
    <source>
        <dbReference type="ARBA" id="ARBA00023125"/>
    </source>
</evidence>
<dbReference type="SUPFAM" id="SSF53850">
    <property type="entry name" value="Periplasmic binding protein-like II"/>
    <property type="match status" value="1"/>
</dbReference>
<dbReference type="PRINTS" id="PR00039">
    <property type="entry name" value="HTHLYSR"/>
</dbReference>
<evidence type="ECO:0000256" key="4">
    <source>
        <dbReference type="ARBA" id="ARBA00023163"/>
    </source>
</evidence>
<dbReference type="PANTHER" id="PTHR30118:SF15">
    <property type="entry name" value="TRANSCRIPTIONAL REGULATORY PROTEIN"/>
    <property type="match status" value="1"/>
</dbReference>
<name>A0A2S9H4D0_9BURK</name>
<dbReference type="Gene3D" id="3.40.190.10">
    <property type="entry name" value="Periplasmic binding protein-like II"/>
    <property type="match status" value="2"/>
</dbReference>
<dbReference type="Gene3D" id="1.10.10.10">
    <property type="entry name" value="Winged helix-like DNA-binding domain superfamily/Winged helix DNA-binding domain"/>
    <property type="match status" value="1"/>
</dbReference>
<dbReference type="EMBL" id="PUGF01000001">
    <property type="protein sequence ID" value="PRC94845.1"/>
    <property type="molecule type" value="Genomic_DNA"/>
</dbReference>
<dbReference type="PANTHER" id="PTHR30118">
    <property type="entry name" value="HTH-TYPE TRANSCRIPTIONAL REGULATOR LEUO-RELATED"/>
    <property type="match status" value="1"/>
</dbReference>
<reference evidence="6 7" key="1">
    <citation type="submission" date="2018-02" db="EMBL/GenBank/DDBJ databases">
        <title>Solimicrobium silvestre gen. nov., sp. nov., isolated from alpine forest soil.</title>
        <authorList>
            <person name="Margesin R."/>
            <person name="Albuquerque L."/>
            <person name="Zhang D.-C."/>
            <person name="Froufe H.J.C."/>
            <person name="Severino R."/>
            <person name="Roxo I."/>
            <person name="Egas C."/>
            <person name="Da Costa M.S."/>
        </authorList>
    </citation>
    <scope>NUCLEOTIDE SEQUENCE [LARGE SCALE GENOMIC DNA]</scope>
    <source>
        <strain evidence="6 7">S20-91</strain>
    </source>
</reference>
<dbReference type="Proteomes" id="UP000237839">
    <property type="component" value="Unassembled WGS sequence"/>
</dbReference>
<dbReference type="InterPro" id="IPR036390">
    <property type="entry name" value="WH_DNA-bd_sf"/>
</dbReference>
<sequence length="332" mass="37380">MILKLHGCPNKKTVLLSAFNLNLLRSLDVLIETRNLTTAAKVLGLTQSTLSRQLVQLREQTGDPLLIREGQRFLLTQKAEALRGPLKNILANMETLLDTPHFDPAQCARQFSICGSDYIADHMLPELVRNLASQAPQLRIVLRMWEPGHYRLLADEGVDLVPTIADMIPDNLYGRSLGEDKAVCVMRTNHPLAKNSKLSLQDYVDSPHISIAGGSDKNSLVDQALGRQGLKRDIRLNVPFYAAALKLLIDNDLLLTIPVHIAIALARNSAIVWQPLPFDVAPYRYWLLWHARNHHDPAHQWFRNQVVEVLNHSMYGVTKFNAISDDLIQPPR</sequence>
<accession>A0A2S9H4D0</accession>
<evidence type="ECO:0000256" key="1">
    <source>
        <dbReference type="ARBA" id="ARBA00009437"/>
    </source>
</evidence>
<dbReference type="InterPro" id="IPR037402">
    <property type="entry name" value="YidZ_PBP2"/>
</dbReference>